<dbReference type="AlphaFoldDB" id="A0A0W8I448"/>
<organism evidence="2 3">
    <name type="scientific">Serinicoccus chungangensis</name>
    <dbReference type="NCBI Taxonomy" id="767452"/>
    <lineage>
        <taxon>Bacteria</taxon>
        <taxon>Bacillati</taxon>
        <taxon>Actinomycetota</taxon>
        <taxon>Actinomycetes</taxon>
        <taxon>Micrococcales</taxon>
        <taxon>Ornithinimicrobiaceae</taxon>
        <taxon>Serinicoccus</taxon>
    </lineage>
</organism>
<dbReference type="RefSeq" id="WP_058891881.1">
    <property type="nucleotide sequence ID" value="NZ_LQBL01000029.1"/>
</dbReference>
<evidence type="ECO:0000259" key="1">
    <source>
        <dbReference type="Pfam" id="PF18588"/>
    </source>
</evidence>
<feature type="domain" description="Polysaccharide biosynthesis enzyme WcbI" evidence="1">
    <location>
        <begin position="27"/>
        <end position="217"/>
    </location>
</feature>
<dbReference type="EMBL" id="LQBL01000029">
    <property type="protein sequence ID" value="KUG52807.1"/>
    <property type="molecule type" value="Genomic_DNA"/>
</dbReference>
<accession>A0A0W8I448</accession>
<keyword evidence="3" id="KW-1185">Reference proteome</keyword>
<protein>
    <recommendedName>
        <fullName evidence="1">Polysaccharide biosynthesis enzyme WcbI domain-containing protein</fullName>
    </recommendedName>
</protein>
<dbReference type="InterPro" id="IPR041307">
    <property type="entry name" value="WcbI"/>
</dbReference>
<dbReference type="STRING" id="767452.AVL62_14635"/>
<gene>
    <name evidence="2" type="ORF">AVL62_14635</name>
</gene>
<dbReference type="Proteomes" id="UP000054837">
    <property type="component" value="Unassembled WGS sequence"/>
</dbReference>
<dbReference type="Gene3D" id="3.40.50.12080">
    <property type="match status" value="1"/>
</dbReference>
<evidence type="ECO:0000313" key="3">
    <source>
        <dbReference type="Proteomes" id="UP000054837"/>
    </source>
</evidence>
<sequence>MSEDGRRRHYGGFYGLEELPATGRPRLAVFGNCQAEALRVALDTADVLDTVRMPPVHELEEADLPHLDRLLGWVDVLVAQSVADGYRGMPLGTDQVAARLRAGARVVAVPNYFFTGLYPEQVLVRHPDVEDPPVVPYHDVRRLARAAGWDGPWEAPAALVRELAADSLAELERRERAQESLCISDVVRAAGAEAGRTVDHPGNEVLLALARRVLEEVVPGSGAAVQDPGRVLLASVSTPLSSSVLEALDLRGEPREGWLVEGEAVADDEVGAAHREFYARHPRVVEVGMEKKEDLLRRWGWRP</sequence>
<proteinExistence type="predicted"/>
<reference evidence="2 3" key="1">
    <citation type="submission" date="2015-12" db="EMBL/GenBank/DDBJ databases">
        <title>Serinicoccus chungangenesis strain CD08_5 genome sequencing and assembly.</title>
        <authorList>
            <person name="Chander A.M."/>
            <person name="Kaur G."/>
            <person name="Nair G.R."/>
            <person name="Dhawan D.K."/>
            <person name="Kochhar R.K."/>
            <person name="Mayilraj S."/>
            <person name="Bhadada S.K."/>
        </authorList>
    </citation>
    <scope>NUCLEOTIDE SEQUENCE [LARGE SCALE GENOMIC DNA]</scope>
    <source>
        <strain evidence="2 3">CD08_5</strain>
    </source>
</reference>
<evidence type="ECO:0000313" key="2">
    <source>
        <dbReference type="EMBL" id="KUG52807.1"/>
    </source>
</evidence>
<dbReference type="OrthoDB" id="3283619at2"/>
<name>A0A0W8I448_9MICO</name>
<dbReference type="Pfam" id="PF18588">
    <property type="entry name" value="WcbI"/>
    <property type="match status" value="1"/>
</dbReference>
<comment type="caution">
    <text evidence="2">The sequence shown here is derived from an EMBL/GenBank/DDBJ whole genome shotgun (WGS) entry which is preliminary data.</text>
</comment>